<organism evidence="7 8">
    <name type="scientific">Paenibacillus alvei</name>
    <name type="common">Bacillus alvei</name>
    <dbReference type="NCBI Taxonomy" id="44250"/>
    <lineage>
        <taxon>Bacteria</taxon>
        <taxon>Bacillati</taxon>
        <taxon>Bacillota</taxon>
        <taxon>Bacilli</taxon>
        <taxon>Bacillales</taxon>
        <taxon>Paenibacillaceae</taxon>
        <taxon>Paenibacillus</taxon>
    </lineage>
</organism>
<dbReference type="Proteomes" id="UP001527181">
    <property type="component" value="Unassembled WGS sequence"/>
</dbReference>
<accession>A0ABT4H4X9</accession>
<evidence type="ECO:0000256" key="3">
    <source>
        <dbReference type="ARBA" id="ARBA00022692"/>
    </source>
</evidence>
<reference evidence="7 8" key="1">
    <citation type="submission" date="2022-05" db="EMBL/GenBank/DDBJ databases">
        <title>Genome Sequencing of Bee-Associated Microbes.</title>
        <authorList>
            <person name="Dunlap C."/>
        </authorList>
    </citation>
    <scope>NUCLEOTIDE SEQUENCE [LARGE SCALE GENOMIC DNA]</scope>
    <source>
        <strain evidence="7 8">NRRL B-04010</strain>
    </source>
</reference>
<dbReference type="PANTHER" id="PTHR23501:SF191">
    <property type="entry name" value="VACUOLAR BASIC AMINO ACID TRANSPORTER 4"/>
    <property type="match status" value="1"/>
</dbReference>
<dbReference type="InterPro" id="IPR036259">
    <property type="entry name" value="MFS_trans_sf"/>
</dbReference>
<comment type="subcellular location">
    <subcellularLocation>
        <location evidence="1">Endomembrane system</location>
        <topology evidence="1">Multi-pass membrane protein</topology>
    </subcellularLocation>
</comment>
<gene>
    <name evidence="7" type="ORF">M5X12_24590</name>
</gene>
<feature type="transmembrane region" description="Helical" evidence="6">
    <location>
        <begin position="25"/>
        <end position="43"/>
    </location>
</feature>
<evidence type="ECO:0000256" key="6">
    <source>
        <dbReference type="SAM" id="Phobius"/>
    </source>
</evidence>
<keyword evidence="2" id="KW-0813">Transport</keyword>
<evidence type="ECO:0000256" key="5">
    <source>
        <dbReference type="ARBA" id="ARBA00023136"/>
    </source>
</evidence>
<protein>
    <submittedName>
        <fullName evidence="7">Uncharacterized protein</fullName>
    </submittedName>
</protein>
<keyword evidence="4 6" id="KW-1133">Transmembrane helix</keyword>
<evidence type="ECO:0000256" key="1">
    <source>
        <dbReference type="ARBA" id="ARBA00004127"/>
    </source>
</evidence>
<dbReference type="PANTHER" id="PTHR23501">
    <property type="entry name" value="MAJOR FACILITATOR SUPERFAMILY"/>
    <property type="match status" value="1"/>
</dbReference>
<evidence type="ECO:0000256" key="4">
    <source>
        <dbReference type="ARBA" id="ARBA00022989"/>
    </source>
</evidence>
<proteinExistence type="predicted"/>
<dbReference type="SUPFAM" id="SSF103473">
    <property type="entry name" value="MFS general substrate transporter"/>
    <property type="match status" value="1"/>
</dbReference>
<keyword evidence="5 6" id="KW-0472">Membrane</keyword>
<evidence type="ECO:0000313" key="8">
    <source>
        <dbReference type="Proteomes" id="UP001527181"/>
    </source>
</evidence>
<keyword evidence="8" id="KW-1185">Reference proteome</keyword>
<feature type="transmembrane region" description="Helical" evidence="6">
    <location>
        <begin position="97"/>
        <end position="117"/>
    </location>
</feature>
<name>A0ABT4H4X9_PAEAL</name>
<keyword evidence="3 6" id="KW-0812">Transmembrane</keyword>
<dbReference type="RefSeq" id="WP_268599131.1">
    <property type="nucleotide sequence ID" value="NZ_JAMDNP010000064.1"/>
</dbReference>
<evidence type="ECO:0000256" key="2">
    <source>
        <dbReference type="ARBA" id="ARBA00022448"/>
    </source>
</evidence>
<evidence type="ECO:0000313" key="7">
    <source>
        <dbReference type="EMBL" id="MCY9763692.1"/>
    </source>
</evidence>
<sequence length="140" mass="15121">MPNAQTAATLAAPERFKGVATSMVSFFRTIGGVIGASIMGTLVNQRLAVELLRQASFLKLDPALLEKFSKAETLIGANRMIPEHLALAVRVSLVESIHYGFCFLALAAAVAVPLAFFMGNERFRITKEVCCSQQTDQSTV</sequence>
<comment type="caution">
    <text evidence="7">The sequence shown here is derived from an EMBL/GenBank/DDBJ whole genome shotgun (WGS) entry which is preliminary data.</text>
</comment>
<dbReference type="EMBL" id="JAMDNP010000064">
    <property type="protein sequence ID" value="MCY9763692.1"/>
    <property type="molecule type" value="Genomic_DNA"/>
</dbReference>